<evidence type="ECO:0000259" key="1">
    <source>
        <dbReference type="Pfam" id="PF12867"/>
    </source>
</evidence>
<feature type="domain" description="DinB-like" evidence="1">
    <location>
        <begin position="19"/>
        <end position="177"/>
    </location>
</feature>
<dbReference type="Pfam" id="PF12867">
    <property type="entry name" value="DinB_2"/>
    <property type="match status" value="1"/>
</dbReference>
<proteinExistence type="predicted"/>
<gene>
    <name evidence="2" type="ORF">DUE52_27580</name>
</gene>
<name>A0A368JFI9_9BACT</name>
<dbReference type="Gene3D" id="1.20.120.450">
    <property type="entry name" value="dinb family like domain"/>
    <property type="match status" value="1"/>
</dbReference>
<dbReference type="InterPro" id="IPR034660">
    <property type="entry name" value="DinB/YfiT-like"/>
</dbReference>
<dbReference type="InterPro" id="IPR024775">
    <property type="entry name" value="DinB-like"/>
</dbReference>
<evidence type="ECO:0000313" key="2">
    <source>
        <dbReference type="EMBL" id="RCR66302.1"/>
    </source>
</evidence>
<dbReference type="RefSeq" id="WP_114409318.1">
    <property type="nucleotide sequence ID" value="NZ_QOWE01000029.1"/>
</dbReference>
<comment type="caution">
    <text evidence="2">The sequence shown here is derived from an EMBL/GenBank/DDBJ whole genome shotgun (WGS) entry which is preliminary data.</text>
</comment>
<reference evidence="2 3" key="1">
    <citation type="submission" date="2018-07" db="EMBL/GenBank/DDBJ databases">
        <title>Genome analysis of Larkinella rosea.</title>
        <authorList>
            <person name="Zhou Z."/>
            <person name="Wang G."/>
        </authorList>
    </citation>
    <scope>NUCLEOTIDE SEQUENCE [LARGE SCALE GENOMIC DNA]</scope>
    <source>
        <strain evidence="3">zzj9</strain>
    </source>
</reference>
<protein>
    <submittedName>
        <fullName evidence="2">DinB family protein</fullName>
    </submittedName>
</protein>
<dbReference type="AlphaFoldDB" id="A0A368JFI9"/>
<dbReference type="EMBL" id="QOWE01000029">
    <property type="protein sequence ID" value="RCR66302.1"/>
    <property type="molecule type" value="Genomic_DNA"/>
</dbReference>
<accession>A0A368JFI9</accession>
<dbReference type="Proteomes" id="UP000253383">
    <property type="component" value="Unassembled WGS sequence"/>
</dbReference>
<sequence>MQKIETAHQLQQRIKTVLETVEREFRPLSDEQLNWKPDTKRWSITQCLQHLNLAERFYIRNLQKKVDDLGFIQTNPTDQPLKSTLVGRMLRKAVDPNSSLKLPTVSFMTPRNDLDARDVMKQFVELQQLLHELLDKAPYIDWNEEKVMTLFGNWLKINVGDAFQMLVAHTERHLNQALRVKQEAAGFLAK</sequence>
<keyword evidence="3" id="KW-1185">Reference proteome</keyword>
<organism evidence="2 3">
    <name type="scientific">Larkinella punicea</name>
    <dbReference type="NCBI Taxonomy" id="2315727"/>
    <lineage>
        <taxon>Bacteria</taxon>
        <taxon>Pseudomonadati</taxon>
        <taxon>Bacteroidota</taxon>
        <taxon>Cytophagia</taxon>
        <taxon>Cytophagales</taxon>
        <taxon>Spirosomataceae</taxon>
        <taxon>Larkinella</taxon>
    </lineage>
</organism>
<dbReference type="SUPFAM" id="SSF109854">
    <property type="entry name" value="DinB/YfiT-like putative metalloenzymes"/>
    <property type="match status" value="1"/>
</dbReference>
<evidence type="ECO:0000313" key="3">
    <source>
        <dbReference type="Proteomes" id="UP000253383"/>
    </source>
</evidence>
<dbReference type="OrthoDB" id="1524454at2"/>